<feature type="region of interest" description="Disordered" evidence="14">
    <location>
        <begin position="91"/>
        <end position="115"/>
    </location>
</feature>
<dbReference type="InterPro" id="IPR013083">
    <property type="entry name" value="Znf_RING/FYVE/PHD"/>
</dbReference>
<dbReference type="PANTHER" id="PTHR14140">
    <property type="entry name" value="E3 UBIQUITIN-PROTEIN LIGASE UHRF-RELATED"/>
    <property type="match status" value="1"/>
</dbReference>
<dbReference type="GO" id="GO:0003677">
    <property type="term" value="F:DNA binding"/>
    <property type="evidence" value="ECO:0007669"/>
    <property type="project" value="UniProtKB-KW"/>
</dbReference>
<feature type="compositionally biased region" description="Basic residues" evidence="14">
    <location>
        <begin position="509"/>
        <end position="518"/>
    </location>
</feature>
<comment type="subcellular location">
    <subcellularLocation>
        <location evidence="13">Nucleus</location>
    </subcellularLocation>
</comment>
<evidence type="ECO:0000256" key="11">
    <source>
        <dbReference type="ARBA" id="ARBA00023242"/>
    </source>
</evidence>
<dbReference type="PROSITE" id="PS01359">
    <property type="entry name" value="ZF_PHD_1"/>
    <property type="match status" value="1"/>
</dbReference>
<keyword evidence="7" id="KW-0833">Ubl conjugation pathway</keyword>
<dbReference type="InterPro" id="IPR001841">
    <property type="entry name" value="Znf_RING"/>
</dbReference>
<dbReference type="InterPro" id="IPR027370">
    <property type="entry name" value="Znf-RING_euk"/>
</dbReference>
<proteinExistence type="predicted"/>
<dbReference type="PANTHER" id="PTHR14140:SF27">
    <property type="entry name" value="OS04G0289800 PROTEIN"/>
    <property type="match status" value="1"/>
</dbReference>
<dbReference type="SMART" id="SM00466">
    <property type="entry name" value="SRA"/>
    <property type="match status" value="1"/>
</dbReference>
<dbReference type="SUPFAM" id="SSF88697">
    <property type="entry name" value="PUA domain-like"/>
    <property type="match status" value="1"/>
</dbReference>
<dbReference type="Pfam" id="PF00628">
    <property type="entry name" value="PHD"/>
    <property type="match status" value="1"/>
</dbReference>
<evidence type="ECO:0000256" key="7">
    <source>
        <dbReference type="ARBA" id="ARBA00022786"/>
    </source>
</evidence>
<dbReference type="SUPFAM" id="SSF57850">
    <property type="entry name" value="RING/U-box"/>
    <property type="match status" value="2"/>
</dbReference>
<feature type="compositionally biased region" description="Basic residues" evidence="14">
    <location>
        <begin position="748"/>
        <end position="762"/>
    </location>
</feature>
<feature type="region of interest" description="Disordered" evidence="14">
    <location>
        <begin position="488"/>
        <end position="518"/>
    </location>
</feature>
<feature type="domain" description="YDG" evidence="17">
    <location>
        <begin position="291"/>
        <end position="434"/>
    </location>
</feature>
<dbReference type="SUPFAM" id="SSF57903">
    <property type="entry name" value="FYVE/PHD zinc finger"/>
    <property type="match status" value="1"/>
</dbReference>
<evidence type="ECO:0000256" key="2">
    <source>
        <dbReference type="ARBA" id="ARBA00004906"/>
    </source>
</evidence>
<reference evidence="18" key="2">
    <citation type="journal article" date="2024" name="Plant">
        <title>Genomic evolution and insights into agronomic trait innovations of Sesamum species.</title>
        <authorList>
            <person name="Miao H."/>
            <person name="Wang L."/>
            <person name="Qu L."/>
            <person name="Liu H."/>
            <person name="Sun Y."/>
            <person name="Le M."/>
            <person name="Wang Q."/>
            <person name="Wei S."/>
            <person name="Zheng Y."/>
            <person name="Lin W."/>
            <person name="Duan Y."/>
            <person name="Cao H."/>
            <person name="Xiong S."/>
            <person name="Wang X."/>
            <person name="Wei L."/>
            <person name="Li C."/>
            <person name="Ma Q."/>
            <person name="Ju M."/>
            <person name="Zhao R."/>
            <person name="Li G."/>
            <person name="Mu C."/>
            <person name="Tian Q."/>
            <person name="Mei H."/>
            <person name="Zhang T."/>
            <person name="Gao T."/>
            <person name="Zhang H."/>
        </authorList>
    </citation>
    <scope>NUCLEOTIDE SEQUENCE</scope>
    <source>
        <strain evidence="18">KEN8</strain>
    </source>
</reference>
<feature type="domain" description="RING-type" evidence="16">
    <location>
        <begin position="530"/>
        <end position="588"/>
    </location>
</feature>
<feature type="domain" description="PHD-type" evidence="15">
    <location>
        <begin position="12"/>
        <end position="63"/>
    </location>
</feature>
<evidence type="ECO:0000313" key="18">
    <source>
        <dbReference type="EMBL" id="KAL0357681.1"/>
    </source>
</evidence>
<evidence type="ECO:0000256" key="4">
    <source>
        <dbReference type="ARBA" id="ARBA00022679"/>
    </source>
</evidence>
<evidence type="ECO:0000256" key="5">
    <source>
        <dbReference type="ARBA" id="ARBA00022723"/>
    </source>
</evidence>
<evidence type="ECO:0000259" key="16">
    <source>
        <dbReference type="PROSITE" id="PS50089"/>
    </source>
</evidence>
<gene>
    <name evidence="18" type="ORF">Scaly_1453800</name>
</gene>
<dbReference type="InterPro" id="IPR019786">
    <property type="entry name" value="Zinc_finger_PHD-type_CS"/>
</dbReference>
<dbReference type="InterPro" id="IPR045134">
    <property type="entry name" value="UHRF1/2-like"/>
</dbReference>
<dbReference type="InterPro" id="IPR036987">
    <property type="entry name" value="SRA-YDG_sf"/>
</dbReference>
<dbReference type="InterPro" id="IPR001965">
    <property type="entry name" value="Znf_PHD"/>
</dbReference>
<dbReference type="PROSITE" id="PS50089">
    <property type="entry name" value="ZF_RING_2"/>
    <property type="match status" value="2"/>
</dbReference>
<dbReference type="InterPro" id="IPR003105">
    <property type="entry name" value="SRA_YDG"/>
</dbReference>
<dbReference type="AlphaFoldDB" id="A0AAW2PTA2"/>
<dbReference type="InterPro" id="IPR017907">
    <property type="entry name" value="Znf_RING_CS"/>
</dbReference>
<evidence type="ECO:0000256" key="1">
    <source>
        <dbReference type="ARBA" id="ARBA00000900"/>
    </source>
</evidence>
<dbReference type="InterPro" id="IPR018957">
    <property type="entry name" value="Znf_C3HC4_RING-type"/>
</dbReference>
<keyword evidence="9" id="KW-0156">Chromatin regulator</keyword>
<dbReference type="FunFam" id="2.30.280.10:FF:000002">
    <property type="entry name" value="E3 ubiquitin-protein ligase ORTHRUS 2"/>
    <property type="match status" value="1"/>
</dbReference>
<dbReference type="GO" id="GO:0005634">
    <property type="term" value="C:nucleus"/>
    <property type="evidence" value="ECO:0007669"/>
    <property type="project" value="UniProtKB-SubCell"/>
</dbReference>
<dbReference type="GO" id="GO:0008270">
    <property type="term" value="F:zinc ion binding"/>
    <property type="evidence" value="ECO:0007669"/>
    <property type="project" value="UniProtKB-KW"/>
</dbReference>
<feature type="domain" description="RING-type" evidence="16">
    <location>
        <begin position="150"/>
        <end position="202"/>
    </location>
</feature>
<comment type="caution">
    <text evidence="18">The sequence shown here is derived from an EMBL/GenBank/DDBJ whole genome shotgun (WGS) entry which is preliminary data.</text>
</comment>
<dbReference type="GO" id="GO:0061630">
    <property type="term" value="F:ubiquitin protein ligase activity"/>
    <property type="evidence" value="ECO:0007669"/>
    <property type="project" value="UniProtKB-EC"/>
</dbReference>
<organism evidence="18">
    <name type="scientific">Sesamum calycinum</name>
    <dbReference type="NCBI Taxonomy" id="2727403"/>
    <lineage>
        <taxon>Eukaryota</taxon>
        <taxon>Viridiplantae</taxon>
        <taxon>Streptophyta</taxon>
        <taxon>Embryophyta</taxon>
        <taxon>Tracheophyta</taxon>
        <taxon>Spermatophyta</taxon>
        <taxon>Magnoliopsida</taxon>
        <taxon>eudicotyledons</taxon>
        <taxon>Gunneridae</taxon>
        <taxon>Pentapetalae</taxon>
        <taxon>asterids</taxon>
        <taxon>lamiids</taxon>
        <taxon>Lamiales</taxon>
        <taxon>Pedaliaceae</taxon>
        <taxon>Sesamum</taxon>
    </lineage>
</organism>
<keyword evidence="5" id="KW-0479">Metal-binding</keyword>
<dbReference type="InterPro" id="IPR015947">
    <property type="entry name" value="PUA-like_sf"/>
</dbReference>
<protein>
    <recommendedName>
        <fullName evidence="3">RING-type E3 ubiquitin transferase</fullName>
        <ecNumber evidence="3">2.3.2.27</ecNumber>
    </recommendedName>
</protein>
<dbReference type="Gene3D" id="2.30.280.10">
    <property type="entry name" value="SRA-YDG"/>
    <property type="match status" value="1"/>
</dbReference>
<evidence type="ECO:0000256" key="12">
    <source>
        <dbReference type="PROSITE-ProRule" id="PRU00175"/>
    </source>
</evidence>
<reference evidence="18" key="1">
    <citation type="submission" date="2020-06" db="EMBL/GenBank/DDBJ databases">
        <authorList>
            <person name="Li T."/>
            <person name="Hu X."/>
            <person name="Zhang T."/>
            <person name="Song X."/>
            <person name="Zhang H."/>
            <person name="Dai N."/>
            <person name="Sheng W."/>
            <person name="Hou X."/>
            <person name="Wei L."/>
        </authorList>
    </citation>
    <scope>NUCLEOTIDE SEQUENCE</scope>
    <source>
        <strain evidence="18">KEN8</strain>
        <tissue evidence="18">Leaf</tissue>
    </source>
</reference>
<feature type="region of interest" description="Disordered" evidence="14">
    <location>
        <begin position="682"/>
        <end position="762"/>
    </location>
</feature>
<feature type="compositionally biased region" description="Basic and acidic residues" evidence="14">
    <location>
        <begin position="91"/>
        <end position="101"/>
    </location>
</feature>
<dbReference type="SMART" id="SM00184">
    <property type="entry name" value="RING"/>
    <property type="match status" value="3"/>
</dbReference>
<dbReference type="PROSITE" id="PS51015">
    <property type="entry name" value="YDG"/>
    <property type="match status" value="1"/>
</dbReference>
<keyword evidence="10" id="KW-0238">DNA-binding</keyword>
<evidence type="ECO:0000259" key="15">
    <source>
        <dbReference type="PROSITE" id="PS50016"/>
    </source>
</evidence>
<dbReference type="Pfam" id="PF00097">
    <property type="entry name" value="zf-C3HC4"/>
    <property type="match status" value="1"/>
</dbReference>
<evidence type="ECO:0000256" key="8">
    <source>
        <dbReference type="ARBA" id="ARBA00022833"/>
    </source>
</evidence>
<dbReference type="InterPro" id="IPR019787">
    <property type="entry name" value="Znf_PHD-finger"/>
</dbReference>
<keyword evidence="4" id="KW-0808">Transferase</keyword>
<dbReference type="GO" id="GO:0016567">
    <property type="term" value="P:protein ubiquitination"/>
    <property type="evidence" value="ECO:0007669"/>
    <property type="project" value="TreeGrafter"/>
</dbReference>
<feature type="compositionally biased region" description="Basic and acidic residues" evidence="14">
    <location>
        <begin position="738"/>
        <end position="747"/>
    </location>
</feature>
<dbReference type="Pfam" id="PF13445">
    <property type="entry name" value="zf-RING_UBOX"/>
    <property type="match status" value="1"/>
</dbReference>
<evidence type="ECO:0000256" key="3">
    <source>
        <dbReference type="ARBA" id="ARBA00012483"/>
    </source>
</evidence>
<dbReference type="GO" id="GO:0044027">
    <property type="term" value="P:negative regulation of gene expression via chromosomal CpG island methylation"/>
    <property type="evidence" value="ECO:0007669"/>
    <property type="project" value="TreeGrafter"/>
</dbReference>
<dbReference type="InterPro" id="IPR011011">
    <property type="entry name" value="Znf_FYVE_PHD"/>
</dbReference>
<name>A0AAW2PTA2_9LAMI</name>
<keyword evidence="8" id="KW-0862">Zinc</keyword>
<evidence type="ECO:0000256" key="13">
    <source>
        <dbReference type="PROSITE-ProRule" id="PRU00358"/>
    </source>
</evidence>
<dbReference type="PROSITE" id="PS50016">
    <property type="entry name" value="ZF_PHD_2"/>
    <property type="match status" value="1"/>
</dbReference>
<feature type="region of interest" description="Disordered" evidence="14">
    <location>
        <begin position="616"/>
        <end position="660"/>
    </location>
</feature>
<evidence type="ECO:0000256" key="9">
    <source>
        <dbReference type="ARBA" id="ARBA00022853"/>
    </source>
</evidence>
<feature type="compositionally biased region" description="Basic and acidic residues" evidence="14">
    <location>
        <begin position="488"/>
        <end position="499"/>
    </location>
</feature>
<sequence>MAHVSELPCDGDGVCMVCKNKAAEGETLTCKTCVTPWHVACLKAPPKTLADAAQWDCPDCSDPSGAVVKPAVSGGGLVEKIRAIESDASLTDREKAKRRQELMSGGANEDKEKKGGSVRGVLGILGISSTAPFACSFSIGLSRYGLLLFLCSSENMMSILNVVRGLLLSLGLTWTPCGHNFCLKCFQKWIAQQRKRTCAICRKTIPIKMAREPRINSAIVMAIRMAKHSQSNFAGGAPRVHHFIHNQDRPDKAFTTERAQKSGKANACSGKIFVTVPLDYFGPITAESDPQRNQGILVGETWEDRMECRQWGAHFPHVAGICGQADHGAQSVALSGGYEDDEDHGDWFLYTGSGGRDLSGNKRTNKIQSFDQTFEKFNEALRVSCRKGYPVRVEKRSSYAPQEGVRYDGVYRIEKCWRKAGIQGFKVCRYLFVRCDNDPAPWTSDDQGDRPRSSLPHVPELKHAIDITERKASPAWDYDDQEGRWIWKKTPPESKKAPGDYDCGDQTTKKRKRKSRKGTVKERLLKEFSCQICRNVMVLPLTTPCAHNFCKACLEGAFAGQSFVKQRTCGGTRTLRAQKNVMKCPSCKNDISDFLQNPQVNRELMNVIETLQNQMKEESLETEGIDSGDREGVDISDDADNGSMDVDMNKESDGVDEKSNTVAENKENCNVNAEVLKAGKDDKVAVKQSTDAKPQRISRRKKGMSPTKSPVKPVAVSGEVEVAGGGGGGAGAGAGASECKEFHETAKPKRTYLRKRAGALAH</sequence>
<dbReference type="SMART" id="SM00249">
    <property type="entry name" value="PHD"/>
    <property type="match status" value="1"/>
</dbReference>
<dbReference type="EC" id="2.3.2.27" evidence="3"/>
<comment type="pathway">
    <text evidence="2">Protein modification; protein ubiquitination.</text>
</comment>
<dbReference type="Gene3D" id="3.30.40.10">
    <property type="entry name" value="Zinc/RING finger domain, C3HC4 (zinc finger)"/>
    <property type="match status" value="3"/>
</dbReference>
<dbReference type="EMBL" id="JACGWM010000008">
    <property type="protein sequence ID" value="KAL0357681.1"/>
    <property type="molecule type" value="Genomic_DNA"/>
</dbReference>
<keyword evidence="6 12" id="KW-0863">Zinc-finger</keyword>
<feature type="compositionally biased region" description="Basic and acidic residues" evidence="14">
    <location>
        <begin position="647"/>
        <end position="660"/>
    </location>
</feature>
<feature type="compositionally biased region" description="Gly residues" evidence="14">
    <location>
        <begin position="723"/>
        <end position="734"/>
    </location>
</feature>
<accession>A0AAW2PTA2</accession>
<dbReference type="Pfam" id="PF02182">
    <property type="entry name" value="SAD_SRA"/>
    <property type="match status" value="1"/>
</dbReference>
<evidence type="ECO:0000256" key="10">
    <source>
        <dbReference type="ARBA" id="ARBA00023125"/>
    </source>
</evidence>
<keyword evidence="11 13" id="KW-0539">Nucleus</keyword>
<dbReference type="PROSITE" id="PS00518">
    <property type="entry name" value="ZF_RING_1"/>
    <property type="match status" value="1"/>
</dbReference>
<evidence type="ECO:0000259" key="17">
    <source>
        <dbReference type="PROSITE" id="PS51015"/>
    </source>
</evidence>
<comment type="catalytic activity">
    <reaction evidence="1">
        <text>S-ubiquitinyl-[E2 ubiquitin-conjugating enzyme]-L-cysteine + [acceptor protein]-L-lysine = [E2 ubiquitin-conjugating enzyme]-L-cysteine + N(6)-ubiquitinyl-[acceptor protein]-L-lysine.</text>
        <dbReference type="EC" id="2.3.2.27"/>
    </reaction>
</comment>
<evidence type="ECO:0000256" key="14">
    <source>
        <dbReference type="SAM" id="MobiDB-lite"/>
    </source>
</evidence>
<evidence type="ECO:0000256" key="6">
    <source>
        <dbReference type="ARBA" id="ARBA00022771"/>
    </source>
</evidence>